<keyword evidence="8" id="KW-1185">Reference proteome</keyword>
<dbReference type="InterPro" id="IPR040570">
    <property type="entry name" value="LAL_C2"/>
</dbReference>
<evidence type="ECO:0000313" key="7">
    <source>
        <dbReference type="EMBL" id="MDQ0215845.1"/>
    </source>
</evidence>
<reference evidence="7" key="1">
    <citation type="submission" date="2023-07" db="EMBL/GenBank/DDBJ databases">
        <title>Genomic Encyclopedia of Type Strains, Phase IV (KMG-IV): sequencing the most valuable type-strain genomes for metagenomic binning, comparative biology and taxonomic classification.</title>
        <authorList>
            <person name="Goeker M."/>
        </authorList>
    </citation>
    <scope>NUCLEOTIDE SEQUENCE</scope>
    <source>
        <strain evidence="7">DSM 23947</strain>
    </source>
</reference>
<dbReference type="AlphaFoldDB" id="A0AAJ1SZR4"/>
<dbReference type="PROSITE" id="PS50975">
    <property type="entry name" value="ATP_GRASP"/>
    <property type="match status" value="1"/>
</dbReference>
<evidence type="ECO:0000256" key="4">
    <source>
        <dbReference type="PROSITE-ProRule" id="PRU00409"/>
    </source>
</evidence>
<dbReference type="GO" id="GO:0046872">
    <property type="term" value="F:metal ion binding"/>
    <property type="evidence" value="ECO:0007669"/>
    <property type="project" value="InterPro"/>
</dbReference>
<evidence type="ECO:0000256" key="3">
    <source>
        <dbReference type="ARBA" id="ARBA00022840"/>
    </source>
</evidence>
<organism evidence="7 8">
    <name type="scientific">Oikeobacillus pervagus</name>
    <dbReference type="NCBI Taxonomy" id="1325931"/>
    <lineage>
        <taxon>Bacteria</taxon>
        <taxon>Bacillati</taxon>
        <taxon>Bacillota</taxon>
        <taxon>Bacilli</taxon>
        <taxon>Bacillales</taxon>
        <taxon>Bacillaceae</taxon>
        <taxon>Oikeobacillus</taxon>
    </lineage>
</organism>
<evidence type="ECO:0000256" key="5">
    <source>
        <dbReference type="SAM" id="MobiDB-lite"/>
    </source>
</evidence>
<dbReference type="RefSeq" id="WP_307257844.1">
    <property type="nucleotide sequence ID" value="NZ_JAUSUC010000028.1"/>
</dbReference>
<dbReference type="PANTHER" id="PTHR43585">
    <property type="entry name" value="FUMIPYRROLE BIOSYNTHESIS PROTEIN C"/>
    <property type="match status" value="1"/>
</dbReference>
<feature type="domain" description="ATP-grasp" evidence="6">
    <location>
        <begin position="116"/>
        <end position="310"/>
    </location>
</feature>
<sequence length="437" mass="49873">MKTIIFIGTNKSGSSREAVKAAEKMGYFTVVFTNREKQMEQRVEYPDVHEMIFIESKDLSKFRAEIKKLLIRGIEIEAIVSFVDSYVYMAMILCNEFCKKATYHEAIKIMENKEQTRSFLKDQSYTPNFFIIKKGESVNVDFITSQFEFPLIIKSPKSTGSKDVLFAEKMEQLQKHIVKLQEKNPNESLVIEEYIDGNQYLVEAIVYQNKVHIIAIIEQEITKNKRFIVTGYGIHAKPPYYLKVGIETVLHSIISQFGIQNGALHLELRYTKSGWKLIEINPRISGGAMNKMIQSAFGINLVRETLQLYLGNKPSLIPQYNQYVFTQYLIVSRKGMLEKVTGRARARRSPGVVEVYVKPKRGSKLSPPLSMGHRYAYVIAVGDSMGEAKKNAKTAAKEIEFHLAPAQEIEITITADQERSINTQEAEPIKQTNQEEG</sequence>
<dbReference type="GO" id="GO:0016874">
    <property type="term" value="F:ligase activity"/>
    <property type="evidence" value="ECO:0007669"/>
    <property type="project" value="UniProtKB-KW"/>
</dbReference>
<accession>A0AAJ1SZR4</accession>
<feature type="compositionally biased region" description="Polar residues" evidence="5">
    <location>
        <begin position="420"/>
        <end position="437"/>
    </location>
</feature>
<dbReference type="Pfam" id="PF13535">
    <property type="entry name" value="ATP-grasp_4"/>
    <property type="match status" value="1"/>
</dbReference>
<protein>
    <submittedName>
        <fullName evidence="7">Biotin carboxylase</fullName>
    </submittedName>
</protein>
<evidence type="ECO:0000256" key="2">
    <source>
        <dbReference type="ARBA" id="ARBA00022741"/>
    </source>
</evidence>
<dbReference type="Pfam" id="PF18603">
    <property type="entry name" value="LAL_C2"/>
    <property type="match status" value="1"/>
</dbReference>
<proteinExistence type="predicted"/>
<dbReference type="Gene3D" id="3.30.470.20">
    <property type="entry name" value="ATP-grasp fold, B domain"/>
    <property type="match status" value="1"/>
</dbReference>
<evidence type="ECO:0000313" key="8">
    <source>
        <dbReference type="Proteomes" id="UP001237207"/>
    </source>
</evidence>
<dbReference type="EMBL" id="JAUSUC010000028">
    <property type="protein sequence ID" value="MDQ0215845.1"/>
    <property type="molecule type" value="Genomic_DNA"/>
</dbReference>
<name>A0AAJ1SZR4_9BACI</name>
<dbReference type="GO" id="GO:0005524">
    <property type="term" value="F:ATP binding"/>
    <property type="evidence" value="ECO:0007669"/>
    <property type="project" value="UniProtKB-UniRule"/>
</dbReference>
<dbReference type="Proteomes" id="UP001237207">
    <property type="component" value="Unassembled WGS sequence"/>
</dbReference>
<dbReference type="PANTHER" id="PTHR43585:SF2">
    <property type="entry name" value="ATP-GRASP ENZYME FSQD"/>
    <property type="match status" value="1"/>
</dbReference>
<keyword evidence="3 4" id="KW-0067">ATP-binding</keyword>
<keyword evidence="2 4" id="KW-0547">Nucleotide-binding</keyword>
<evidence type="ECO:0000256" key="1">
    <source>
        <dbReference type="ARBA" id="ARBA00022598"/>
    </source>
</evidence>
<comment type="caution">
    <text evidence="7">The sequence shown here is derived from an EMBL/GenBank/DDBJ whole genome shotgun (WGS) entry which is preliminary data.</text>
</comment>
<gene>
    <name evidence="7" type="ORF">J2S13_002265</name>
</gene>
<feature type="region of interest" description="Disordered" evidence="5">
    <location>
        <begin position="415"/>
        <end position="437"/>
    </location>
</feature>
<evidence type="ECO:0000259" key="6">
    <source>
        <dbReference type="PROSITE" id="PS50975"/>
    </source>
</evidence>
<dbReference type="InterPro" id="IPR052032">
    <property type="entry name" value="ATP-dep_AA_Ligase"/>
</dbReference>
<keyword evidence="1" id="KW-0436">Ligase</keyword>
<dbReference type="SUPFAM" id="SSF56059">
    <property type="entry name" value="Glutathione synthetase ATP-binding domain-like"/>
    <property type="match status" value="1"/>
</dbReference>
<dbReference type="InterPro" id="IPR011761">
    <property type="entry name" value="ATP-grasp"/>
</dbReference>